<evidence type="ECO:0000259" key="8">
    <source>
        <dbReference type="Pfam" id="PF22571"/>
    </source>
</evidence>
<evidence type="ECO:0000256" key="4">
    <source>
        <dbReference type="ARBA" id="ARBA00022989"/>
    </source>
</evidence>
<protein>
    <submittedName>
        <fullName evidence="10">Phage shock protein PspC (Stress-responsive transcriptional regulator)</fullName>
    </submittedName>
</protein>
<evidence type="ECO:0000256" key="1">
    <source>
        <dbReference type="ARBA" id="ARBA00004162"/>
    </source>
</evidence>
<comment type="subcellular location">
    <subcellularLocation>
        <location evidence="1">Cell membrane</location>
        <topology evidence="1">Single-pass membrane protein</topology>
    </subcellularLocation>
</comment>
<dbReference type="STRING" id="908615.SAMN05421540_10290"/>
<evidence type="ECO:0000256" key="6">
    <source>
        <dbReference type="SAM" id="Phobius"/>
    </source>
</evidence>
<evidence type="ECO:0000259" key="7">
    <source>
        <dbReference type="Pfam" id="PF04024"/>
    </source>
</evidence>
<keyword evidence="2" id="KW-1003">Cell membrane</keyword>
<evidence type="ECO:0000259" key="9">
    <source>
        <dbReference type="Pfam" id="PF22744"/>
    </source>
</evidence>
<evidence type="ECO:0000313" key="10">
    <source>
        <dbReference type="EMBL" id="SDZ89045.1"/>
    </source>
</evidence>
<keyword evidence="11" id="KW-1185">Reference proteome</keyword>
<feature type="domain" description="Phage shock protein PspC N-terminal" evidence="7">
    <location>
        <begin position="102"/>
        <end position="158"/>
    </location>
</feature>
<feature type="transmembrane region" description="Helical" evidence="6">
    <location>
        <begin position="276"/>
        <end position="299"/>
    </location>
</feature>
<gene>
    <name evidence="10" type="ORF">SAMN05421540_10290</name>
</gene>
<dbReference type="InterPro" id="IPR054321">
    <property type="entry name" value="PspC-rel_TM"/>
</dbReference>
<dbReference type="PANTHER" id="PTHR33885:SF3">
    <property type="entry name" value="PHAGE SHOCK PROTEIN C"/>
    <property type="match status" value="1"/>
</dbReference>
<dbReference type="GO" id="GO:0005886">
    <property type="term" value="C:plasma membrane"/>
    <property type="evidence" value="ECO:0007669"/>
    <property type="project" value="UniProtKB-SubCell"/>
</dbReference>
<dbReference type="Pfam" id="PF22564">
    <property type="entry name" value="HAAS"/>
    <property type="match status" value="1"/>
</dbReference>
<dbReference type="PANTHER" id="PTHR33885">
    <property type="entry name" value="PHAGE SHOCK PROTEIN C"/>
    <property type="match status" value="1"/>
</dbReference>
<dbReference type="InterPro" id="IPR052027">
    <property type="entry name" value="PspC"/>
</dbReference>
<dbReference type="Pfam" id="PF22744">
    <property type="entry name" value="Toast-rack_PspC-Cterm"/>
    <property type="match status" value="1"/>
</dbReference>
<dbReference type="InterPro" id="IPR054319">
    <property type="entry name" value="PspC-rel_ToastRack"/>
</dbReference>
<dbReference type="RefSeq" id="WP_159429381.1">
    <property type="nucleotide sequence ID" value="NZ_FNQF01000002.1"/>
</dbReference>
<dbReference type="EMBL" id="FNQF01000002">
    <property type="protein sequence ID" value="SDZ89045.1"/>
    <property type="molecule type" value="Genomic_DNA"/>
</dbReference>
<accession>A0A1H3WPG5</accession>
<name>A0A1H3WPG5_9FLAO</name>
<dbReference type="Pfam" id="PF04024">
    <property type="entry name" value="PspC"/>
    <property type="match status" value="1"/>
</dbReference>
<feature type="transmembrane region" description="Helical" evidence="6">
    <location>
        <begin position="230"/>
        <end position="256"/>
    </location>
</feature>
<reference evidence="10 11" key="1">
    <citation type="submission" date="2016-10" db="EMBL/GenBank/DDBJ databases">
        <authorList>
            <person name="de Groot N.N."/>
        </authorList>
    </citation>
    <scope>NUCLEOTIDE SEQUENCE [LARGE SCALE GENOMIC DNA]</scope>
    <source>
        <strain evidence="10 11">DSM 23581</strain>
    </source>
</reference>
<proteinExistence type="predicted"/>
<evidence type="ECO:0000256" key="2">
    <source>
        <dbReference type="ARBA" id="ARBA00022475"/>
    </source>
</evidence>
<feature type="transmembrane region" description="Helical" evidence="6">
    <location>
        <begin position="131"/>
        <end position="156"/>
    </location>
</feature>
<evidence type="ECO:0000256" key="3">
    <source>
        <dbReference type="ARBA" id="ARBA00022692"/>
    </source>
</evidence>
<dbReference type="AlphaFoldDB" id="A0A1H3WPG5"/>
<evidence type="ECO:0000256" key="5">
    <source>
        <dbReference type="ARBA" id="ARBA00023136"/>
    </source>
</evidence>
<feature type="domain" description="PspC-related ToastRack" evidence="9">
    <location>
        <begin position="382"/>
        <end position="514"/>
    </location>
</feature>
<feature type="transmembrane region" description="Helical" evidence="6">
    <location>
        <begin position="311"/>
        <end position="333"/>
    </location>
</feature>
<dbReference type="InterPro" id="IPR007168">
    <property type="entry name" value="Phageshock_PspC_N"/>
</dbReference>
<sequence length="537" mass="62139">MNKTINISLGNIYFYVDEFAFQKLNRYLKEIESYLANEESRDEIINDIESRIAEIFNNFREDATQVINMHHVDEMIKIMGNPEDYQVEDDYETYSKRKSTRSLYRDVDNSTLAGVCAGLAHYFSINPIWSRILFIILGITTLGTTVLVYIILWILIPPAITTAEKLAMKGEEINISNIEKKVKENYEKFTQKFGDIDYEKYKEQTQQGARKAGQGFINFSSQLLNITLKILGFIFALIGGLALFGLVVALLSYTSVSLFEDFYIFDFPHAEMGVPHWFFASVIFILSAIPMFYLLILGLKLMIKNLRSLGKAFHIIILTLWFASLITIIFLGIRKSFYQPEEYQFVRIEETNITAQDTISIKMIENFRYNENSVRSRHLKLTYDANDQDIATGSMILLDFKNSQQDHVSIRLETNIKSINRESAKKINDELEYQFQTLNKDISLANFYTIQSKYQEARIKLKISIILPEGIHLKINENTTEFLNNHNSINSLEINHKNELLKLENSALKCLSCPYQSIKPIIKSEEKQNRTTLDSIN</sequence>
<keyword evidence="3 6" id="KW-0812">Transmembrane</keyword>
<keyword evidence="5 6" id="KW-0472">Membrane</keyword>
<evidence type="ECO:0000313" key="11">
    <source>
        <dbReference type="Proteomes" id="UP000198820"/>
    </source>
</evidence>
<organism evidence="10 11">
    <name type="scientific">Psychroflexus halocasei</name>
    <dbReference type="NCBI Taxonomy" id="908615"/>
    <lineage>
        <taxon>Bacteria</taxon>
        <taxon>Pseudomonadati</taxon>
        <taxon>Bacteroidota</taxon>
        <taxon>Flavobacteriia</taxon>
        <taxon>Flavobacteriales</taxon>
        <taxon>Flavobacteriaceae</taxon>
        <taxon>Psychroflexus</taxon>
    </lineage>
</organism>
<dbReference type="Pfam" id="PF22571">
    <property type="entry name" value="LiaI-LiaF-TM_PspC"/>
    <property type="match status" value="1"/>
</dbReference>
<dbReference type="Proteomes" id="UP000198820">
    <property type="component" value="Unassembled WGS sequence"/>
</dbReference>
<feature type="domain" description="PspC-related transmembrane region" evidence="8">
    <location>
        <begin position="198"/>
        <end position="334"/>
    </location>
</feature>
<keyword evidence="4 6" id="KW-1133">Transmembrane helix</keyword>